<evidence type="ECO:0000313" key="2">
    <source>
        <dbReference type="EMBL" id="OHF02485.1"/>
    </source>
</evidence>
<organism evidence="2 3">
    <name type="scientific">Colletotrichum orchidophilum</name>
    <dbReference type="NCBI Taxonomy" id="1209926"/>
    <lineage>
        <taxon>Eukaryota</taxon>
        <taxon>Fungi</taxon>
        <taxon>Dikarya</taxon>
        <taxon>Ascomycota</taxon>
        <taxon>Pezizomycotina</taxon>
        <taxon>Sordariomycetes</taxon>
        <taxon>Hypocreomycetidae</taxon>
        <taxon>Glomerellales</taxon>
        <taxon>Glomerellaceae</taxon>
        <taxon>Colletotrichum</taxon>
    </lineage>
</organism>
<keyword evidence="1" id="KW-0175">Coiled coil</keyword>
<dbReference type="Gene3D" id="1.25.40.20">
    <property type="entry name" value="Ankyrin repeat-containing domain"/>
    <property type="match status" value="1"/>
</dbReference>
<dbReference type="EMBL" id="MJBS01000012">
    <property type="protein sequence ID" value="OHF02485.1"/>
    <property type="molecule type" value="Genomic_DNA"/>
</dbReference>
<feature type="coiled-coil region" evidence="1">
    <location>
        <begin position="224"/>
        <end position="258"/>
    </location>
</feature>
<name>A0A1G4BMD1_9PEZI</name>
<dbReference type="Proteomes" id="UP000176998">
    <property type="component" value="Unassembled WGS sequence"/>
</dbReference>
<evidence type="ECO:0000313" key="3">
    <source>
        <dbReference type="Proteomes" id="UP000176998"/>
    </source>
</evidence>
<gene>
    <name evidence="2" type="ORF">CORC01_02180</name>
</gene>
<sequence length="831" mass="92456">MAESVGLAASVAGLVSLGLQITGGIVKYLDAFEGRHDELTSVKEQNDNLTVTLRAMQTTLSGLQHQNPEVTTAVAQNIQSCEKELSAVEALCENLSDGDGKTWPKRLMNNKKKLTYAFHQSKLQHLAQRLQQAHGILQLAMANLGLESSKLNTNKLAAIESVSRDQASDLLLIRSDVIALATPVANINDRLPSLQSSVEQTAQLFVAHSGAMTASIHESSQVVRQDILQSHDSIEERLERIESELQLQREQNQSLQTIALRVASKPAILRSLCDDMQSPVKDRNQGIASNLPIVHSKRMSSDPLQNSWPAAISDMLCICPRPARSTIKKQMQRGHTILSGEWESQGHWPSCPLSKTGRKQRLKASLTYTGLARLLKSVIGISLELTSGAGGRSISPRFTYYPTVDADSDPAFRIIRMVEQCCVRPFHDGTNREPFIIACLKKLARLLEEKRTYPTVVDQQNRTLMHHAAISIREIYYDWGDSSPEVTMFAAIFPMLLSYGIPAYSYDIEGTSALHHLTFQVEDWTWEAVDALTRANFESQPSVLNGSSTDIINIPVGMDTSILSYDKFPEAATAFECGPLSLAVANSDVHGVVRVLSRFPDSIAEVDIYGRSPLHLAAVKPEILDILVKAADLSILNQRDKAGATALETAMALSSRHCVNGRGDKPEGVTRLTYVEAIRFMTFEALGLDHRCCKPYPLVEEGVEWIDMDDTEIIEEQDFLVQLHEELVVEFTEEAGAYLGDGPDNLPLFPQFWKSYWTERITEELEVLDGEELTDAERRGAEEIGVVWRGPTESVARSLYHVCELEYFFCELDLICPEYKEPWPEGMRPVH</sequence>
<proteinExistence type="predicted"/>
<dbReference type="RefSeq" id="XP_022479625.1">
    <property type="nucleotide sequence ID" value="XM_022613831.1"/>
</dbReference>
<dbReference type="GeneID" id="34555341"/>
<dbReference type="InterPro" id="IPR036770">
    <property type="entry name" value="Ankyrin_rpt-contain_sf"/>
</dbReference>
<reference evidence="2 3" key="1">
    <citation type="submission" date="2016-09" db="EMBL/GenBank/DDBJ databases">
        <authorList>
            <person name="Capua I."/>
            <person name="De Benedictis P."/>
            <person name="Joannis T."/>
            <person name="Lombin L.H."/>
            <person name="Cattoli G."/>
        </authorList>
    </citation>
    <scope>NUCLEOTIDE SEQUENCE [LARGE SCALE GENOMIC DNA]</scope>
    <source>
        <strain evidence="2 3">IMI 309357</strain>
    </source>
</reference>
<protein>
    <submittedName>
        <fullName evidence="2">Uncharacterized protein</fullName>
    </submittedName>
</protein>
<comment type="caution">
    <text evidence="2">The sequence shown here is derived from an EMBL/GenBank/DDBJ whole genome shotgun (WGS) entry which is preliminary data.</text>
</comment>
<dbReference type="AlphaFoldDB" id="A0A1G4BMD1"/>
<evidence type="ECO:0000256" key="1">
    <source>
        <dbReference type="SAM" id="Coils"/>
    </source>
</evidence>
<accession>A0A1G4BMD1</accession>
<dbReference type="OrthoDB" id="4851420at2759"/>
<dbReference type="SUPFAM" id="SSF48403">
    <property type="entry name" value="Ankyrin repeat"/>
    <property type="match status" value="1"/>
</dbReference>
<keyword evidence="3" id="KW-1185">Reference proteome</keyword>